<keyword evidence="10" id="KW-1133">Transmembrane helix</keyword>
<dbReference type="PANTHER" id="PTHR24287:SF17">
    <property type="entry name" value="P450, PUTATIVE (EUROFUNG)-RELATED"/>
    <property type="match status" value="1"/>
</dbReference>
<evidence type="ECO:0000256" key="8">
    <source>
        <dbReference type="PIRSR" id="PIRSR602402-1"/>
    </source>
</evidence>
<dbReference type="PRINTS" id="PR00385">
    <property type="entry name" value="P450"/>
</dbReference>
<organism evidence="12 13">
    <name type="scientific">Canariomyces notabilis</name>
    <dbReference type="NCBI Taxonomy" id="2074819"/>
    <lineage>
        <taxon>Eukaryota</taxon>
        <taxon>Fungi</taxon>
        <taxon>Dikarya</taxon>
        <taxon>Ascomycota</taxon>
        <taxon>Pezizomycotina</taxon>
        <taxon>Sordariomycetes</taxon>
        <taxon>Sordariomycetidae</taxon>
        <taxon>Sordariales</taxon>
        <taxon>Chaetomiaceae</taxon>
        <taxon>Canariomyces</taxon>
    </lineage>
</organism>
<evidence type="ECO:0000256" key="9">
    <source>
        <dbReference type="RuleBase" id="RU000461"/>
    </source>
</evidence>
<dbReference type="Proteomes" id="UP001302812">
    <property type="component" value="Unassembled WGS sequence"/>
</dbReference>
<keyword evidence="11" id="KW-0732">Signal</keyword>
<evidence type="ECO:0000256" key="10">
    <source>
        <dbReference type="SAM" id="Phobius"/>
    </source>
</evidence>
<dbReference type="Gene3D" id="1.10.630.10">
    <property type="entry name" value="Cytochrome P450"/>
    <property type="match status" value="1"/>
</dbReference>
<dbReference type="GeneID" id="89941352"/>
<feature type="signal peptide" evidence="11">
    <location>
        <begin position="1"/>
        <end position="17"/>
    </location>
</feature>
<comment type="cofactor">
    <cofactor evidence="1 8">
        <name>heme</name>
        <dbReference type="ChEBI" id="CHEBI:30413"/>
    </cofactor>
</comment>
<evidence type="ECO:0000256" key="1">
    <source>
        <dbReference type="ARBA" id="ARBA00001971"/>
    </source>
</evidence>
<dbReference type="Pfam" id="PF00067">
    <property type="entry name" value="p450"/>
    <property type="match status" value="1"/>
</dbReference>
<evidence type="ECO:0000256" key="11">
    <source>
        <dbReference type="SAM" id="SignalP"/>
    </source>
</evidence>
<dbReference type="InterPro" id="IPR017972">
    <property type="entry name" value="Cyt_P450_CS"/>
</dbReference>
<keyword evidence="7 9" id="KW-0503">Monooxygenase</keyword>
<keyword evidence="13" id="KW-1185">Reference proteome</keyword>
<dbReference type="AlphaFoldDB" id="A0AAN6TN78"/>
<dbReference type="InterPro" id="IPR001128">
    <property type="entry name" value="Cyt_P450"/>
</dbReference>
<dbReference type="GO" id="GO:0020037">
    <property type="term" value="F:heme binding"/>
    <property type="evidence" value="ECO:0007669"/>
    <property type="project" value="InterPro"/>
</dbReference>
<feature type="transmembrane region" description="Helical" evidence="10">
    <location>
        <begin position="37"/>
        <end position="55"/>
    </location>
</feature>
<dbReference type="PANTHER" id="PTHR24287">
    <property type="entry name" value="P450, PUTATIVE (EUROFUNG)-RELATED"/>
    <property type="match status" value="1"/>
</dbReference>
<keyword evidence="3 8" id="KW-0349">Heme</keyword>
<dbReference type="InterPro" id="IPR036396">
    <property type="entry name" value="Cyt_P450_sf"/>
</dbReference>
<accession>A0AAN6TN78</accession>
<keyword evidence="10" id="KW-0472">Membrane</keyword>
<reference evidence="12" key="1">
    <citation type="journal article" date="2023" name="Mol. Phylogenet. Evol.">
        <title>Genome-scale phylogeny and comparative genomics of the fungal order Sordariales.</title>
        <authorList>
            <person name="Hensen N."/>
            <person name="Bonometti L."/>
            <person name="Westerberg I."/>
            <person name="Brannstrom I.O."/>
            <person name="Guillou S."/>
            <person name="Cros-Aarteil S."/>
            <person name="Calhoun S."/>
            <person name="Haridas S."/>
            <person name="Kuo A."/>
            <person name="Mondo S."/>
            <person name="Pangilinan J."/>
            <person name="Riley R."/>
            <person name="LaButti K."/>
            <person name="Andreopoulos B."/>
            <person name="Lipzen A."/>
            <person name="Chen C."/>
            <person name="Yan M."/>
            <person name="Daum C."/>
            <person name="Ng V."/>
            <person name="Clum A."/>
            <person name="Steindorff A."/>
            <person name="Ohm R.A."/>
            <person name="Martin F."/>
            <person name="Silar P."/>
            <person name="Natvig D.O."/>
            <person name="Lalanne C."/>
            <person name="Gautier V."/>
            <person name="Ament-Velasquez S.L."/>
            <person name="Kruys A."/>
            <person name="Hutchinson M.I."/>
            <person name="Powell A.J."/>
            <person name="Barry K."/>
            <person name="Miller A.N."/>
            <person name="Grigoriev I.V."/>
            <person name="Debuchy R."/>
            <person name="Gladieux P."/>
            <person name="Hiltunen Thoren M."/>
            <person name="Johannesson H."/>
        </authorList>
    </citation>
    <scope>NUCLEOTIDE SEQUENCE</scope>
    <source>
        <strain evidence="12">CBS 508.74</strain>
    </source>
</reference>
<feature type="binding site" description="axial binding residue" evidence="8">
    <location>
        <position position="476"/>
    </location>
    <ligand>
        <name>heme</name>
        <dbReference type="ChEBI" id="CHEBI:30413"/>
    </ligand>
    <ligandPart>
        <name>Fe</name>
        <dbReference type="ChEBI" id="CHEBI:18248"/>
    </ligandPart>
</feature>
<gene>
    <name evidence="12" type="ORF">N656DRAFT_793987</name>
</gene>
<comment type="similarity">
    <text evidence="2 9">Belongs to the cytochrome P450 family.</text>
</comment>
<evidence type="ECO:0000256" key="5">
    <source>
        <dbReference type="ARBA" id="ARBA00023002"/>
    </source>
</evidence>
<feature type="chain" id="PRO_5042984121" evidence="11">
    <location>
        <begin position="18"/>
        <end position="529"/>
    </location>
</feature>
<protein>
    <submittedName>
        <fullName evidence="12">Cytochrome P450</fullName>
    </submittedName>
</protein>
<evidence type="ECO:0000256" key="6">
    <source>
        <dbReference type="ARBA" id="ARBA00023004"/>
    </source>
</evidence>
<evidence type="ECO:0000256" key="7">
    <source>
        <dbReference type="ARBA" id="ARBA00023033"/>
    </source>
</evidence>
<keyword evidence="4 8" id="KW-0479">Metal-binding</keyword>
<evidence type="ECO:0000256" key="2">
    <source>
        <dbReference type="ARBA" id="ARBA00010617"/>
    </source>
</evidence>
<dbReference type="InterPro" id="IPR002974">
    <property type="entry name" value="Cyt_P450_E_CYP52_ascomycetes"/>
</dbReference>
<evidence type="ECO:0000256" key="4">
    <source>
        <dbReference type="ARBA" id="ARBA00022723"/>
    </source>
</evidence>
<dbReference type="PROSITE" id="PS00086">
    <property type="entry name" value="CYTOCHROME_P450"/>
    <property type="match status" value="1"/>
</dbReference>
<evidence type="ECO:0000313" key="12">
    <source>
        <dbReference type="EMBL" id="KAK4117522.1"/>
    </source>
</evidence>
<dbReference type="RefSeq" id="XP_064675092.1">
    <property type="nucleotide sequence ID" value="XM_064817227.1"/>
</dbReference>
<keyword evidence="10" id="KW-0812">Transmembrane</keyword>
<name>A0AAN6TN78_9PEZI</name>
<dbReference type="PRINTS" id="PR01239">
    <property type="entry name" value="EP450IICYP52"/>
</dbReference>
<dbReference type="InterPro" id="IPR002402">
    <property type="entry name" value="Cyt_P450_E_grp-II"/>
</dbReference>
<dbReference type="CDD" id="cd11063">
    <property type="entry name" value="CYP52"/>
    <property type="match status" value="1"/>
</dbReference>
<sequence>MQFLALAVASVPLSAWALQRACSHFIINSSHVTASSYLVLLALAAIAVQLNLSLVRKYLFYRRARALGCGTVAVYPHKDPILGLDSFSEGLRAFNSHRLLDMYAKRFASCGTTHYTNTLGSWVLMTNEVENVKTILTRIDDWPIAGPRQLAVLAVLGPDSIFTSNGAAWHKARVMMRPAFVRDQVADLACFDRHIANLLAAIPADDGKTFDMQALLLDMTMDASTDFLMGYSTNTLTTAPSPEALQFVQDFEYASRESAKKSRLGQVLFMLPHRELTEAVRRLREYVRFYIKKTAAEAETKEKERGYVFLDELLKANPPEDYAVDQILSILIAGRDTTASAITAAFYFLARHPAAVERLRCEVCAPDLDDHPTWEQLKRLKYLNNVIKEALRLFSPVSTNSRAASKETVLPRGGGPSGKQPILVPKGTPVRWSVHGLHRNKEIYGPDADEFRPERWESDLRVGWEYLPFSGGPRICLGQQFALTQIAYTLFKFFRAFRAIEARDSGPLLAQTNLTASFPYGCLVSVTRA</sequence>
<dbReference type="GO" id="GO:0016712">
    <property type="term" value="F:oxidoreductase activity, acting on paired donors, with incorporation or reduction of molecular oxygen, reduced flavin or flavoprotein as one donor, and incorporation of one atom of oxygen"/>
    <property type="evidence" value="ECO:0007669"/>
    <property type="project" value="InterPro"/>
</dbReference>
<keyword evidence="6 8" id="KW-0408">Iron</keyword>
<reference evidence="12" key="2">
    <citation type="submission" date="2023-05" db="EMBL/GenBank/DDBJ databases">
        <authorList>
            <consortium name="Lawrence Berkeley National Laboratory"/>
            <person name="Steindorff A."/>
            <person name="Hensen N."/>
            <person name="Bonometti L."/>
            <person name="Westerberg I."/>
            <person name="Brannstrom I.O."/>
            <person name="Guillou S."/>
            <person name="Cros-Aarteil S."/>
            <person name="Calhoun S."/>
            <person name="Haridas S."/>
            <person name="Kuo A."/>
            <person name="Mondo S."/>
            <person name="Pangilinan J."/>
            <person name="Riley R."/>
            <person name="Labutti K."/>
            <person name="Andreopoulos B."/>
            <person name="Lipzen A."/>
            <person name="Chen C."/>
            <person name="Yanf M."/>
            <person name="Daum C."/>
            <person name="Ng V."/>
            <person name="Clum A."/>
            <person name="Ohm R."/>
            <person name="Martin F."/>
            <person name="Silar P."/>
            <person name="Natvig D."/>
            <person name="Lalanne C."/>
            <person name="Gautier V."/>
            <person name="Ament-Velasquez S.L."/>
            <person name="Kruys A."/>
            <person name="Hutchinson M.I."/>
            <person name="Powell A.J."/>
            <person name="Barry K."/>
            <person name="Miller A.N."/>
            <person name="Grigoriev I.V."/>
            <person name="Debuchy R."/>
            <person name="Gladieux P."/>
            <person name="Thoren M.H."/>
            <person name="Johannesson H."/>
        </authorList>
    </citation>
    <scope>NUCLEOTIDE SEQUENCE</scope>
    <source>
        <strain evidence="12">CBS 508.74</strain>
    </source>
</reference>
<comment type="caution">
    <text evidence="12">The sequence shown here is derived from an EMBL/GenBank/DDBJ whole genome shotgun (WGS) entry which is preliminary data.</text>
</comment>
<dbReference type="SUPFAM" id="SSF48264">
    <property type="entry name" value="Cytochrome P450"/>
    <property type="match status" value="1"/>
</dbReference>
<dbReference type="InterPro" id="IPR047146">
    <property type="entry name" value="Cyt_P450_E_CYP52_fungi"/>
</dbReference>
<evidence type="ECO:0000256" key="3">
    <source>
        <dbReference type="ARBA" id="ARBA00022617"/>
    </source>
</evidence>
<keyword evidence="5 9" id="KW-0560">Oxidoreductase</keyword>
<evidence type="ECO:0000313" key="13">
    <source>
        <dbReference type="Proteomes" id="UP001302812"/>
    </source>
</evidence>
<dbReference type="PRINTS" id="PR00464">
    <property type="entry name" value="EP450II"/>
</dbReference>
<proteinExistence type="inferred from homology"/>
<dbReference type="GO" id="GO:0005506">
    <property type="term" value="F:iron ion binding"/>
    <property type="evidence" value="ECO:0007669"/>
    <property type="project" value="InterPro"/>
</dbReference>
<dbReference type="EMBL" id="MU853332">
    <property type="protein sequence ID" value="KAK4117522.1"/>
    <property type="molecule type" value="Genomic_DNA"/>
</dbReference>